<keyword evidence="1" id="KW-0472">Membrane</keyword>
<dbReference type="RefSeq" id="WP_069859996.1">
    <property type="nucleotide sequence ID" value="NZ_BDFE01000020.1"/>
</dbReference>
<accession>A0A194AI43</accession>
<feature type="transmembrane region" description="Helical" evidence="1">
    <location>
        <begin position="130"/>
        <end position="148"/>
    </location>
</feature>
<dbReference type="Proteomes" id="UP000095200">
    <property type="component" value="Unassembled WGS sequence"/>
</dbReference>
<feature type="transmembrane region" description="Helical" evidence="1">
    <location>
        <begin position="214"/>
        <end position="233"/>
    </location>
</feature>
<dbReference type="AlphaFoldDB" id="A0A194AI43"/>
<protein>
    <submittedName>
        <fullName evidence="2">Uncharacterized protein</fullName>
    </submittedName>
</protein>
<evidence type="ECO:0000256" key="1">
    <source>
        <dbReference type="SAM" id="Phobius"/>
    </source>
</evidence>
<evidence type="ECO:0000313" key="3">
    <source>
        <dbReference type="Proteomes" id="UP000095200"/>
    </source>
</evidence>
<keyword evidence="1" id="KW-1133">Transmembrane helix</keyword>
<gene>
    <name evidence="2" type="ORF">DPF_2484</name>
</gene>
<name>A0A194AI43_9BACT</name>
<feature type="transmembrane region" description="Helical" evidence="1">
    <location>
        <begin position="160"/>
        <end position="184"/>
    </location>
</feature>
<dbReference type="EMBL" id="BDFE01000020">
    <property type="protein sequence ID" value="GAU09752.1"/>
    <property type="molecule type" value="Genomic_DNA"/>
</dbReference>
<dbReference type="OrthoDB" id="7067963at2"/>
<keyword evidence="1" id="KW-0812">Transmembrane</keyword>
<keyword evidence="3" id="KW-1185">Reference proteome</keyword>
<evidence type="ECO:0000313" key="2">
    <source>
        <dbReference type="EMBL" id="GAU09752.1"/>
    </source>
</evidence>
<comment type="caution">
    <text evidence="2">The sequence shown here is derived from an EMBL/GenBank/DDBJ whole genome shotgun (WGS) entry which is preliminary data.</text>
</comment>
<proteinExistence type="predicted"/>
<sequence length="234" mass="26438">MEAHLRTERAHAFVVTEADLQKIWTSLEKDIGTVSAEISFNDSIERKVESFNDLMSFENSINKKIKRIEIYGRSDTNNNRARVLFSDSKYRPIEITATGEDKAITSFGDNINEIIDGLKPWYSIISKLDFFYIIGFVCWFAFMLLDIITPDTTNSIAIELAHGIKMILALLGIFAAIALTIWGLNRLRSVYFPFASFAIGQGLERHRVQENVRWGVVVAFIVSLSASTVFAVLT</sequence>
<reference evidence="3" key="1">
    <citation type="submission" date="2016-06" db="EMBL/GenBank/DDBJ databases">
        <title>Draft genome sequence of Desulfoplanes formicivorans strain Pf12B.</title>
        <authorList>
            <person name="Watanabe M."/>
            <person name="Kojima H."/>
            <person name="Fukui M."/>
        </authorList>
    </citation>
    <scope>NUCLEOTIDE SEQUENCE [LARGE SCALE GENOMIC DNA]</scope>
    <source>
        <strain evidence="3">Pf12B</strain>
    </source>
</reference>
<organism evidence="2 3">
    <name type="scientific">Desulfoplanes formicivorans</name>
    <dbReference type="NCBI Taxonomy" id="1592317"/>
    <lineage>
        <taxon>Bacteria</taxon>
        <taxon>Pseudomonadati</taxon>
        <taxon>Thermodesulfobacteriota</taxon>
        <taxon>Desulfovibrionia</taxon>
        <taxon>Desulfovibrionales</taxon>
        <taxon>Desulfoplanaceae</taxon>
        <taxon>Desulfoplanes</taxon>
    </lineage>
</organism>